<sequence length="215" mass="23364">MPVNPVAENVLGTIGLIIWTVQIIPQIYKSWAERSTEGLSPWLVLLWGISEGMLGAYTVLRSINVPLILQPHLFGALALVSWGQCQYYGGQRSAWRASLMALGAMLLIGGAEAGIVFAVRPAYNAGSAAGERGVQFLGLFSSVLFVLGLLPQYVEVWRRREVVGISILFMTCDMLGGMFSDLSLVFKSEFDVIAGMSYTLVIVCPTIFTSPAVLR</sequence>
<organism evidence="6 7">
    <name type="scientific">Mycena belliarum</name>
    <dbReference type="NCBI Taxonomy" id="1033014"/>
    <lineage>
        <taxon>Eukaryota</taxon>
        <taxon>Fungi</taxon>
        <taxon>Dikarya</taxon>
        <taxon>Basidiomycota</taxon>
        <taxon>Agaricomycotina</taxon>
        <taxon>Agaricomycetes</taxon>
        <taxon>Agaricomycetidae</taxon>
        <taxon>Agaricales</taxon>
        <taxon>Marasmiineae</taxon>
        <taxon>Mycenaceae</taxon>
        <taxon>Mycena</taxon>
    </lineage>
</organism>
<evidence type="ECO:0000256" key="5">
    <source>
        <dbReference type="SAM" id="Phobius"/>
    </source>
</evidence>
<feature type="transmembrane region" description="Helical" evidence="5">
    <location>
        <begin position="132"/>
        <end position="150"/>
    </location>
</feature>
<comment type="subcellular location">
    <subcellularLocation>
        <location evidence="1">Membrane</location>
        <topology evidence="1">Multi-pass membrane protein</topology>
    </subcellularLocation>
</comment>
<dbReference type="Proteomes" id="UP001222325">
    <property type="component" value="Unassembled WGS sequence"/>
</dbReference>
<dbReference type="Pfam" id="PF04193">
    <property type="entry name" value="PQ-loop"/>
    <property type="match status" value="2"/>
</dbReference>
<keyword evidence="7" id="KW-1185">Reference proteome</keyword>
<reference evidence="6" key="1">
    <citation type="submission" date="2023-03" db="EMBL/GenBank/DDBJ databases">
        <title>Massive genome expansion in bonnet fungi (Mycena s.s.) driven by repeated elements and novel gene families across ecological guilds.</title>
        <authorList>
            <consortium name="Lawrence Berkeley National Laboratory"/>
            <person name="Harder C.B."/>
            <person name="Miyauchi S."/>
            <person name="Viragh M."/>
            <person name="Kuo A."/>
            <person name="Thoen E."/>
            <person name="Andreopoulos B."/>
            <person name="Lu D."/>
            <person name="Skrede I."/>
            <person name="Drula E."/>
            <person name="Henrissat B."/>
            <person name="Morin E."/>
            <person name="Kohler A."/>
            <person name="Barry K."/>
            <person name="LaButti K."/>
            <person name="Morin E."/>
            <person name="Salamov A."/>
            <person name="Lipzen A."/>
            <person name="Mereny Z."/>
            <person name="Hegedus B."/>
            <person name="Baldrian P."/>
            <person name="Stursova M."/>
            <person name="Weitz H."/>
            <person name="Taylor A."/>
            <person name="Grigoriev I.V."/>
            <person name="Nagy L.G."/>
            <person name="Martin F."/>
            <person name="Kauserud H."/>
        </authorList>
    </citation>
    <scope>NUCLEOTIDE SEQUENCE</scope>
    <source>
        <strain evidence="6">CBHHK173m</strain>
    </source>
</reference>
<feature type="transmembrane region" description="Helical" evidence="5">
    <location>
        <begin position="66"/>
        <end position="85"/>
    </location>
</feature>
<dbReference type="Gene3D" id="1.20.1280.290">
    <property type="match status" value="2"/>
</dbReference>
<dbReference type="GO" id="GO:0016020">
    <property type="term" value="C:membrane"/>
    <property type="evidence" value="ECO:0007669"/>
    <property type="project" value="UniProtKB-SubCell"/>
</dbReference>
<evidence type="ECO:0000256" key="4">
    <source>
        <dbReference type="ARBA" id="ARBA00023136"/>
    </source>
</evidence>
<feature type="transmembrane region" description="Helical" evidence="5">
    <location>
        <begin position="162"/>
        <end position="180"/>
    </location>
</feature>
<dbReference type="SMART" id="SM00679">
    <property type="entry name" value="CTNS"/>
    <property type="match status" value="2"/>
</dbReference>
<feature type="transmembrane region" description="Helical" evidence="5">
    <location>
        <begin position="192"/>
        <end position="214"/>
    </location>
</feature>
<dbReference type="PANTHER" id="PTHR16201:SF37">
    <property type="entry name" value="PQ-LOOP REPEAT-CONTAINING PROTEIN"/>
    <property type="match status" value="1"/>
</dbReference>
<dbReference type="InterPro" id="IPR006603">
    <property type="entry name" value="PQ-loop_rpt"/>
</dbReference>
<protein>
    <submittedName>
        <fullName evidence="6">Uncharacterized protein</fullName>
    </submittedName>
</protein>
<feature type="transmembrane region" description="Helical" evidence="5">
    <location>
        <begin position="97"/>
        <end position="120"/>
    </location>
</feature>
<name>A0AAD6UFL0_9AGAR</name>
<evidence type="ECO:0000256" key="3">
    <source>
        <dbReference type="ARBA" id="ARBA00022989"/>
    </source>
</evidence>
<feature type="transmembrane region" description="Helical" evidence="5">
    <location>
        <begin position="6"/>
        <end position="28"/>
    </location>
</feature>
<evidence type="ECO:0000256" key="2">
    <source>
        <dbReference type="ARBA" id="ARBA00022692"/>
    </source>
</evidence>
<evidence type="ECO:0000313" key="7">
    <source>
        <dbReference type="Proteomes" id="UP001222325"/>
    </source>
</evidence>
<dbReference type="EMBL" id="JARJCN010000010">
    <property type="protein sequence ID" value="KAJ7097057.1"/>
    <property type="molecule type" value="Genomic_DNA"/>
</dbReference>
<dbReference type="AlphaFoldDB" id="A0AAD6UFL0"/>
<keyword evidence="4 5" id="KW-0472">Membrane</keyword>
<keyword evidence="3 5" id="KW-1133">Transmembrane helix</keyword>
<gene>
    <name evidence="6" type="ORF">B0H15DRAFT_824673</name>
</gene>
<feature type="transmembrane region" description="Helical" evidence="5">
    <location>
        <begin position="40"/>
        <end position="60"/>
    </location>
</feature>
<dbReference type="InterPro" id="IPR051415">
    <property type="entry name" value="LAAT-1"/>
</dbReference>
<evidence type="ECO:0000313" key="6">
    <source>
        <dbReference type="EMBL" id="KAJ7097057.1"/>
    </source>
</evidence>
<keyword evidence="2 5" id="KW-0812">Transmembrane</keyword>
<proteinExistence type="predicted"/>
<dbReference type="PANTHER" id="PTHR16201">
    <property type="entry name" value="SEVEN TRANSMEMBRANE PROTEIN 1-RELATED"/>
    <property type="match status" value="1"/>
</dbReference>
<comment type="caution">
    <text evidence="6">The sequence shown here is derived from an EMBL/GenBank/DDBJ whole genome shotgun (WGS) entry which is preliminary data.</text>
</comment>
<accession>A0AAD6UFL0</accession>
<evidence type="ECO:0000256" key="1">
    <source>
        <dbReference type="ARBA" id="ARBA00004141"/>
    </source>
</evidence>